<keyword evidence="1" id="KW-1133">Transmembrane helix</keyword>
<protein>
    <submittedName>
        <fullName evidence="2">Uncharacterized protein</fullName>
    </submittedName>
</protein>
<evidence type="ECO:0000313" key="3">
    <source>
        <dbReference type="Proteomes" id="UP001597063"/>
    </source>
</evidence>
<dbReference type="EMBL" id="JBHTGP010000003">
    <property type="protein sequence ID" value="MFD0683628.1"/>
    <property type="molecule type" value="Genomic_DNA"/>
</dbReference>
<feature type="transmembrane region" description="Helical" evidence="1">
    <location>
        <begin position="6"/>
        <end position="24"/>
    </location>
</feature>
<name>A0ABW2XAY2_9ACTN</name>
<keyword evidence="1" id="KW-0812">Transmembrane</keyword>
<evidence type="ECO:0000313" key="2">
    <source>
        <dbReference type="EMBL" id="MFD0683628.1"/>
    </source>
</evidence>
<dbReference type="RefSeq" id="WP_278045331.1">
    <property type="nucleotide sequence ID" value="NZ_CAACUY010000001.1"/>
</dbReference>
<keyword evidence="1" id="KW-0472">Membrane</keyword>
<sequence length="40" mass="4416">MIGVVSVVSFGGAMLTAVVTVVAVERRRPPRYRGRHRGMF</sequence>
<evidence type="ECO:0000256" key="1">
    <source>
        <dbReference type="SAM" id="Phobius"/>
    </source>
</evidence>
<comment type="caution">
    <text evidence="2">The sequence shown here is derived from an EMBL/GenBank/DDBJ whole genome shotgun (WGS) entry which is preliminary data.</text>
</comment>
<proteinExistence type="predicted"/>
<accession>A0ABW2XAY2</accession>
<gene>
    <name evidence="2" type="ORF">ACFQZM_03890</name>
</gene>
<dbReference type="Proteomes" id="UP001597063">
    <property type="component" value="Unassembled WGS sequence"/>
</dbReference>
<reference evidence="3" key="1">
    <citation type="journal article" date="2019" name="Int. J. Syst. Evol. Microbiol.">
        <title>The Global Catalogue of Microorganisms (GCM) 10K type strain sequencing project: providing services to taxonomists for standard genome sequencing and annotation.</title>
        <authorList>
            <consortium name="The Broad Institute Genomics Platform"/>
            <consortium name="The Broad Institute Genome Sequencing Center for Infectious Disease"/>
            <person name="Wu L."/>
            <person name="Ma J."/>
        </authorList>
    </citation>
    <scope>NUCLEOTIDE SEQUENCE [LARGE SCALE GENOMIC DNA]</scope>
    <source>
        <strain evidence="3">JCM 9371</strain>
    </source>
</reference>
<organism evidence="2 3">
    <name type="scientific">Actinomadura fibrosa</name>
    <dbReference type="NCBI Taxonomy" id="111802"/>
    <lineage>
        <taxon>Bacteria</taxon>
        <taxon>Bacillati</taxon>
        <taxon>Actinomycetota</taxon>
        <taxon>Actinomycetes</taxon>
        <taxon>Streptosporangiales</taxon>
        <taxon>Thermomonosporaceae</taxon>
        <taxon>Actinomadura</taxon>
    </lineage>
</organism>
<keyword evidence="3" id="KW-1185">Reference proteome</keyword>